<sequence length="585" mass="65313">MLSRVCPILRYNRLCSAEARGMSRATLLLLQPIFLRSSSPRTALVNRLDVSSSEISPMFRRRFHALRSTGGDWTKIPKPAGRVFAERREYRKMRRRAPKKKQELELSVSICIEEQLPDDIEIQNIAEMLRLNVPMAMKLAFNGLKDSKYKTRETDLEDLGGYETVDLSVMLCNDDFICKLNKEWRGEDHATDVLSMSQHVPELKLPVLMMGDIVISVETAARQAAERGHSLLDEIRILMIHGLLHLLGFDHEVSDEAEKEMEEEEELLLKSLGWKGKGLIQSAYDIEKTAKPQPEKSDDRKEGDGLRLYKPKFSYIFCDMDGTLLNSKSQISEANSEALKEALRRGLKVVIATGKSRPGAIRILKTADLTGSDGIVSESSPGVFVQGLLVYGRQGKEVYRGNLDRDVCREMCLYSLEHRIPLIAFSQDRCLTLFDHPLVDSLHTIYNEPKAEIMSSVDQLIAESDIQKVIFMDTTEGVSSVIRPYWSEATGDRANVVQAQSDMLEIVPPGTSKGNGVKMLLNHLGVSPDEIMAIGDGENDIEMLELASLGVAMSNGAEKTKAVADVIGVSNDQDGVADAIYRYAF</sequence>
<dbReference type="SFLD" id="SFLDS00003">
    <property type="entry name" value="Haloacid_Dehalogenase"/>
    <property type="match status" value="1"/>
</dbReference>
<dbReference type="InterPro" id="IPR023214">
    <property type="entry name" value="HAD_sf"/>
</dbReference>
<dbReference type="CDD" id="cd07516">
    <property type="entry name" value="HAD_Pase"/>
    <property type="match status" value="1"/>
</dbReference>
<reference evidence="8" key="1">
    <citation type="journal article" date="2014" name="Nat. Commun.">
        <title>The emerging biofuel crop Camelina sativa retains a highly undifferentiated hexaploid genome structure.</title>
        <authorList>
            <person name="Kagale S."/>
            <person name="Koh C."/>
            <person name="Nixon J."/>
            <person name="Bollina V."/>
            <person name="Clarke W.E."/>
            <person name="Tuteja R."/>
            <person name="Spillane C."/>
            <person name="Robinson S.J."/>
            <person name="Links M.G."/>
            <person name="Clarke C."/>
            <person name="Higgins E.E."/>
            <person name="Huebert T."/>
            <person name="Sharpe A.G."/>
            <person name="Parkin I.A."/>
        </authorList>
    </citation>
    <scope>NUCLEOTIDE SEQUENCE [LARGE SCALE GENOMIC DNA]</scope>
    <source>
        <strain evidence="8">cv. DH55</strain>
    </source>
</reference>
<keyword evidence="8" id="KW-1185">Reference proteome</keyword>
<dbReference type="PROSITE" id="PS01306">
    <property type="entry name" value="UPF0054"/>
    <property type="match status" value="1"/>
</dbReference>
<comment type="similarity">
    <text evidence="2">Belongs to the endoribonuclease YbeY family.</text>
</comment>
<dbReference type="NCBIfam" id="TIGR01484">
    <property type="entry name" value="HAD-SF-IIB"/>
    <property type="match status" value="1"/>
</dbReference>
<evidence type="ECO:0000256" key="5">
    <source>
        <dbReference type="ARBA" id="ARBA00022759"/>
    </source>
</evidence>
<dbReference type="SUPFAM" id="SSF55486">
    <property type="entry name" value="Metalloproteases ('zincins'), catalytic domain"/>
    <property type="match status" value="1"/>
</dbReference>
<dbReference type="NCBIfam" id="TIGR00043">
    <property type="entry name" value="rRNA maturation RNase YbeY"/>
    <property type="match status" value="1"/>
</dbReference>
<dbReference type="NCBIfam" id="TIGR00099">
    <property type="entry name" value="Cof-subfamily"/>
    <property type="match status" value="1"/>
</dbReference>
<evidence type="ECO:0000256" key="2">
    <source>
        <dbReference type="ARBA" id="ARBA00010875"/>
    </source>
</evidence>
<evidence type="ECO:0000256" key="1">
    <source>
        <dbReference type="ARBA" id="ARBA00001947"/>
    </source>
</evidence>
<dbReference type="SFLD" id="SFLDG01140">
    <property type="entry name" value="C2.B:_Phosphomannomutase_and_P"/>
    <property type="match status" value="1"/>
</dbReference>
<reference evidence="9" key="2">
    <citation type="submission" date="2025-08" db="UniProtKB">
        <authorList>
            <consortium name="RefSeq"/>
        </authorList>
    </citation>
    <scope>IDENTIFICATION</scope>
    <source>
        <tissue evidence="9">Leaf</tissue>
    </source>
</reference>
<dbReference type="SUPFAM" id="SSF56784">
    <property type="entry name" value="HAD-like"/>
    <property type="match status" value="1"/>
</dbReference>
<proteinExistence type="inferred from homology"/>
<keyword evidence="3" id="KW-0540">Nuclease</keyword>
<keyword evidence="4" id="KW-0479">Metal-binding</keyword>
<dbReference type="Gene3D" id="3.40.50.1000">
    <property type="entry name" value="HAD superfamily/HAD-like"/>
    <property type="match status" value="1"/>
</dbReference>
<dbReference type="InterPro" id="IPR000150">
    <property type="entry name" value="Cof"/>
</dbReference>
<dbReference type="InterPro" id="IPR036412">
    <property type="entry name" value="HAD-like_sf"/>
</dbReference>
<evidence type="ECO:0000256" key="3">
    <source>
        <dbReference type="ARBA" id="ARBA00022722"/>
    </source>
</evidence>
<keyword evidence="5" id="KW-0255">Endonuclease</keyword>
<dbReference type="PANTHER" id="PTHR46986">
    <property type="entry name" value="ENDORIBONUCLEASE YBEY, CHLOROPLASTIC"/>
    <property type="match status" value="1"/>
</dbReference>
<evidence type="ECO:0000313" key="9">
    <source>
        <dbReference type="RefSeq" id="XP_010472614.1"/>
    </source>
</evidence>
<dbReference type="GeneID" id="109124622"/>
<evidence type="ECO:0000256" key="4">
    <source>
        <dbReference type="ARBA" id="ARBA00022723"/>
    </source>
</evidence>
<name>A0ABM0WL21_CAMSA</name>
<organism evidence="8 9">
    <name type="scientific">Camelina sativa</name>
    <name type="common">False flax</name>
    <name type="synonym">Myagrum sativum</name>
    <dbReference type="NCBI Taxonomy" id="90675"/>
    <lineage>
        <taxon>Eukaryota</taxon>
        <taxon>Viridiplantae</taxon>
        <taxon>Streptophyta</taxon>
        <taxon>Embryophyta</taxon>
        <taxon>Tracheophyta</taxon>
        <taxon>Spermatophyta</taxon>
        <taxon>Magnoliopsida</taxon>
        <taxon>eudicotyledons</taxon>
        <taxon>Gunneridae</taxon>
        <taxon>Pentapetalae</taxon>
        <taxon>rosids</taxon>
        <taxon>malvids</taxon>
        <taxon>Brassicales</taxon>
        <taxon>Brassicaceae</taxon>
        <taxon>Camelineae</taxon>
        <taxon>Camelina</taxon>
    </lineage>
</organism>
<evidence type="ECO:0000313" key="8">
    <source>
        <dbReference type="Proteomes" id="UP000694864"/>
    </source>
</evidence>
<dbReference type="InterPro" id="IPR002036">
    <property type="entry name" value="YbeY"/>
</dbReference>
<dbReference type="InterPro" id="IPR023091">
    <property type="entry name" value="MetalPrtase_cat_dom_sf_prd"/>
</dbReference>
<dbReference type="SFLD" id="SFLDG01144">
    <property type="entry name" value="C2.B.4:_PGP_Like"/>
    <property type="match status" value="1"/>
</dbReference>
<dbReference type="Gene3D" id="3.40.390.30">
    <property type="entry name" value="Metalloproteases ('zincins'), catalytic domain"/>
    <property type="match status" value="1"/>
</dbReference>
<dbReference type="HAMAP" id="MF_00009">
    <property type="entry name" value="Endoribonucl_YbeY"/>
    <property type="match status" value="1"/>
</dbReference>
<dbReference type="RefSeq" id="XP_010472614.1">
    <property type="nucleotide sequence ID" value="XM_010474312.2"/>
</dbReference>
<dbReference type="InterPro" id="IPR006379">
    <property type="entry name" value="HAD-SF_hydro_IIB"/>
</dbReference>
<gene>
    <name evidence="9" type="primary">LOC109124622</name>
</gene>
<evidence type="ECO:0000256" key="7">
    <source>
        <dbReference type="ARBA" id="ARBA00022833"/>
    </source>
</evidence>
<dbReference type="PROSITE" id="PS01229">
    <property type="entry name" value="COF_2"/>
    <property type="match status" value="1"/>
</dbReference>
<dbReference type="Proteomes" id="UP000694864">
    <property type="component" value="Chromosome 16"/>
</dbReference>
<dbReference type="Pfam" id="PF02130">
    <property type="entry name" value="YbeY"/>
    <property type="match status" value="1"/>
</dbReference>
<dbReference type="Gene3D" id="3.30.1240.10">
    <property type="match status" value="1"/>
</dbReference>
<keyword evidence="7" id="KW-0862">Zinc</keyword>
<comment type="cofactor">
    <cofactor evidence="1">
        <name>Zn(2+)</name>
        <dbReference type="ChEBI" id="CHEBI:29105"/>
    </cofactor>
</comment>
<dbReference type="Pfam" id="PF08282">
    <property type="entry name" value="Hydrolase_3"/>
    <property type="match status" value="1"/>
</dbReference>
<dbReference type="PROSITE" id="PS01228">
    <property type="entry name" value="COF_1"/>
    <property type="match status" value="1"/>
</dbReference>
<protein>
    <submittedName>
        <fullName evidence="9">Uncharacterized protein LOC109124622</fullName>
    </submittedName>
</protein>
<dbReference type="PANTHER" id="PTHR46986:SF1">
    <property type="entry name" value="ENDORIBONUCLEASE YBEY, CHLOROPLASTIC"/>
    <property type="match status" value="1"/>
</dbReference>
<dbReference type="InterPro" id="IPR020549">
    <property type="entry name" value="YbeY_CS"/>
</dbReference>
<evidence type="ECO:0000256" key="6">
    <source>
        <dbReference type="ARBA" id="ARBA00022801"/>
    </source>
</evidence>
<accession>A0ABM0WL21</accession>
<keyword evidence="6" id="KW-0378">Hydrolase</keyword>